<evidence type="ECO:0000256" key="2">
    <source>
        <dbReference type="SAM" id="MobiDB-lite"/>
    </source>
</evidence>
<dbReference type="Gene3D" id="3.40.50.12370">
    <property type="match status" value="1"/>
</dbReference>
<dbReference type="PANTHER" id="PTHR46268:SF6">
    <property type="entry name" value="UNIVERSAL STRESS PROTEIN UP12"/>
    <property type="match status" value="1"/>
</dbReference>
<dbReference type="STRING" id="553467.SAMN04488063_1309"/>
<dbReference type="PANTHER" id="PTHR46268">
    <property type="entry name" value="STRESS RESPONSE PROTEIN NHAX"/>
    <property type="match status" value="1"/>
</dbReference>
<dbReference type="CDD" id="cd00293">
    <property type="entry name" value="USP-like"/>
    <property type="match status" value="1"/>
</dbReference>
<reference evidence="5" key="1">
    <citation type="submission" date="2016-10" db="EMBL/GenBank/DDBJ databases">
        <authorList>
            <person name="Varghese N."/>
            <person name="Submissions S."/>
        </authorList>
    </citation>
    <scope>NUCLEOTIDE SEQUENCE [LARGE SCALE GENOMIC DNA]</scope>
    <source>
        <strain evidence="5">CGMCC 1.7739</strain>
    </source>
</reference>
<dbReference type="InterPro" id="IPR006016">
    <property type="entry name" value="UspA"/>
</dbReference>
<dbReference type="AlphaFoldDB" id="A0A1I2NXU4"/>
<feature type="region of interest" description="Disordered" evidence="2">
    <location>
        <begin position="39"/>
        <end position="69"/>
    </location>
</feature>
<dbReference type="InterPro" id="IPR006015">
    <property type="entry name" value="Universal_stress_UspA"/>
</dbReference>
<feature type="domain" description="UspA" evidence="3">
    <location>
        <begin position="1"/>
        <end position="139"/>
    </location>
</feature>
<dbReference type="EMBL" id="FOOQ01000001">
    <property type="protein sequence ID" value="SFG06407.1"/>
    <property type="molecule type" value="Genomic_DNA"/>
</dbReference>
<keyword evidence="5" id="KW-1185">Reference proteome</keyword>
<dbReference type="Proteomes" id="UP000198876">
    <property type="component" value="Unassembled WGS sequence"/>
</dbReference>
<protein>
    <submittedName>
        <fullName evidence="4">Nucleotide-binding universal stress protein, UspA family</fullName>
    </submittedName>
</protein>
<accession>A0A1I2NXU4</accession>
<dbReference type="PRINTS" id="PR01438">
    <property type="entry name" value="UNVRSLSTRESS"/>
</dbReference>
<dbReference type="OrthoDB" id="378835at2157"/>
<sequence>MYDRVLVPTGVGDDAERTINCALDVAQRYDAELHVLRVSDPERASVETPETDPDGARDAREKRPEISNRVGERAVAGGVNVVSAVRCGPPVETIREYADESEDLVLLPDRGGFCDESYRVGGVVGRCLRECSISVMTVRAEH</sequence>
<dbReference type="SUPFAM" id="SSF52402">
    <property type="entry name" value="Adenine nucleotide alpha hydrolases-like"/>
    <property type="match status" value="1"/>
</dbReference>
<dbReference type="Pfam" id="PF00582">
    <property type="entry name" value="Usp"/>
    <property type="match status" value="1"/>
</dbReference>
<evidence type="ECO:0000256" key="1">
    <source>
        <dbReference type="ARBA" id="ARBA00008791"/>
    </source>
</evidence>
<evidence type="ECO:0000313" key="5">
    <source>
        <dbReference type="Proteomes" id="UP000198876"/>
    </source>
</evidence>
<dbReference type="RefSeq" id="WP_092890075.1">
    <property type="nucleotide sequence ID" value="NZ_FOOQ01000001.1"/>
</dbReference>
<evidence type="ECO:0000259" key="3">
    <source>
        <dbReference type="Pfam" id="PF00582"/>
    </source>
</evidence>
<feature type="compositionally biased region" description="Basic and acidic residues" evidence="2">
    <location>
        <begin position="54"/>
        <end position="69"/>
    </location>
</feature>
<name>A0A1I2NXU4_9EURY</name>
<proteinExistence type="inferred from homology"/>
<comment type="similarity">
    <text evidence="1">Belongs to the universal stress protein A family.</text>
</comment>
<gene>
    <name evidence="4" type="ORF">SAMN04488063_1309</name>
</gene>
<evidence type="ECO:0000313" key="4">
    <source>
        <dbReference type="EMBL" id="SFG06407.1"/>
    </source>
</evidence>
<organism evidence="4 5">
    <name type="scientific">Halopelagius inordinatus</name>
    <dbReference type="NCBI Taxonomy" id="553467"/>
    <lineage>
        <taxon>Archaea</taxon>
        <taxon>Methanobacteriati</taxon>
        <taxon>Methanobacteriota</taxon>
        <taxon>Stenosarchaea group</taxon>
        <taxon>Halobacteria</taxon>
        <taxon>Halobacteriales</taxon>
        <taxon>Haloferacaceae</taxon>
    </lineage>
</organism>